<gene>
    <name evidence="8" type="ORF">HERILL_LOCUS15596</name>
</gene>
<reference evidence="8 9" key="1">
    <citation type="submission" date="2020-11" db="EMBL/GenBank/DDBJ databases">
        <authorList>
            <person name="Wallbank WR R."/>
            <person name="Pardo Diaz C."/>
            <person name="Kozak K."/>
            <person name="Martin S."/>
            <person name="Jiggins C."/>
            <person name="Moest M."/>
            <person name="Warren A I."/>
            <person name="Generalovic N T."/>
            <person name="Byers J.R.P. K."/>
            <person name="Montejo-Kovacevich G."/>
            <person name="Yen C E."/>
        </authorList>
    </citation>
    <scope>NUCLEOTIDE SEQUENCE [LARGE SCALE GENOMIC DNA]</scope>
</reference>
<dbReference type="PROSITE" id="PS50005">
    <property type="entry name" value="TPR"/>
    <property type="match status" value="1"/>
</dbReference>
<dbReference type="InterPro" id="IPR011990">
    <property type="entry name" value="TPR-like_helical_dom_sf"/>
</dbReference>
<protein>
    <recommendedName>
        <fullName evidence="5">Tetratricopeptide repeat protein 1</fullName>
    </recommendedName>
</protein>
<dbReference type="EMBL" id="LR899014">
    <property type="protein sequence ID" value="CAD7093308.1"/>
    <property type="molecule type" value="Genomic_DNA"/>
</dbReference>
<keyword evidence="2" id="KW-0677">Repeat</keyword>
<dbReference type="Pfam" id="PF13181">
    <property type="entry name" value="TPR_8"/>
    <property type="match status" value="2"/>
</dbReference>
<evidence type="ECO:0000313" key="9">
    <source>
        <dbReference type="Proteomes" id="UP000594454"/>
    </source>
</evidence>
<dbReference type="Gene3D" id="1.25.40.10">
    <property type="entry name" value="Tetratricopeptide repeat domain"/>
    <property type="match status" value="1"/>
</dbReference>
<dbReference type="SMART" id="SM00028">
    <property type="entry name" value="TPR"/>
    <property type="match status" value="3"/>
</dbReference>
<dbReference type="FunFam" id="1.25.40.10:FF:000367">
    <property type="entry name" value="Tetratricopeptide repeat domain 1"/>
    <property type="match status" value="1"/>
</dbReference>
<evidence type="ECO:0000256" key="1">
    <source>
        <dbReference type="ARBA" id="ARBA00022553"/>
    </source>
</evidence>
<dbReference type="InterPro" id="IPR052769">
    <property type="entry name" value="TPR_domain_protein"/>
</dbReference>
<feature type="repeat" description="TPR" evidence="6">
    <location>
        <begin position="184"/>
        <end position="217"/>
    </location>
</feature>
<accession>A0A7R8V5U3</accession>
<evidence type="ECO:0000256" key="6">
    <source>
        <dbReference type="PROSITE-ProRule" id="PRU00339"/>
    </source>
</evidence>
<comment type="subunit">
    <text evidence="4">Interacts with the GAP domain of NF1. Interacts (via TPR repeats) with HSP90AA1 and HSPA8.</text>
</comment>
<dbReference type="InterPro" id="IPR019734">
    <property type="entry name" value="TPR_rpt"/>
</dbReference>
<dbReference type="OrthoDB" id="1872379at2759"/>
<evidence type="ECO:0000256" key="2">
    <source>
        <dbReference type="ARBA" id="ARBA00022737"/>
    </source>
</evidence>
<dbReference type="AlphaFoldDB" id="A0A7R8V5U3"/>
<sequence>MSLKSDGRDNVSGDEEEFRDACSRTNEEIVDELVNEQLKNLSVQSDDEKLKDLANGVRNDEPTTSRLNHSDEEEHEDFADCIDDIIDDEGLKEAERDLTDEQKKENKEKADKLKEQGNELFKDGDYIKASELYTTALMLCPVESYPNERAILYGNRAAAKMKLNSNKAAIEDCTKALLFNPNYMKALIRRAKLYEDTDKLDESLEDYKKIQKLDPSNQEAGQALIRLSEAINERNEKLKTEMLGKLKDLGNMILKPFGLSTNNFQMQQDPSTGSYSINFNQNPQ</sequence>
<keyword evidence="1" id="KW-0597">Phosphoprotein</keyword>
<dbReference type="PANTHER" id="PTHR46014">
    <property type="entry name" value="TETRATRICOPEPTIDE REPEAT PROTEIN 1"/>
    <property type="match status" value="1"/>
</dbReference>
<feature type="compositionally biased region" description="Basic and acidic residues" evidence="7">
    <location>
        <begin position="46"/>
        <end position="72"/>
    </location>
</feature>
<evidence type="ECO:0000256" key="7">
    <source>
        <dbReference type="SAM" id="MobiDB-lite"/>
    </source>
</evidence>
<name>A0A7R8V5U3_HERIL</name>
<dbReference type="InParanoid" id="A0A7R8V5U3"/>
<evidence type="ECO:0000256" key="5">
    <source>
        <dbReference type="ARBA" id="ARBA00067165"/>
    </source>
</evidence>
<keyword evidence="3 6" id="KW-0802">TPR repeat</keyword>
<dbReference type="Proteomes" id="UP000594454">
    <property type="component" value="Chromosome 6"/>
</dbReference>
<dbReference type="SUPFAM" id="SSF48452">
    <property type="entry name" value="TPR-like"/>
    <property type="match status" value="1"/>
</dbReference>
<dbReference type="PANTHER" id="PTHR46014:SF1">
    <property type="entry name" value="TETRATRICOPEPTIDE REPEAT PROTEIN 1"/>
    <property type="match status" value="1"/>
</dbReference>
<evidence type="ECO:0000256" key="3">
    <source>
        <dbReference type="ARBA" id="ARBA00022803"/>
    </source>
</evidence>
<feature type="region of interest" description="Disordered" evidence="7">
    <location>
        <begin position="1"/>
        <end position="23"/>
    </location>
</feature>
<keyword evidence="9" id="KW-1185">Reference proteome</keyword>
<dbReference type="OMA" id="KSAIDDC"/>
<evidence type="ECO:0000256" key="4">
    <source>
        <dbReference type="ARBA" id="ARBA00063969"/>
    </source>
</evidence>
<organism evidence="8 9">
    <name type="scientific">Hermetia illucens</name>
    <name type="common">Black soldier fly</name>
    <dbReference type="NCBI Taxonomy" id="343691"/>
    <lineage>
        <taxon>Eukaryota</taxon>
        <taxon>Metazoa</taxon>
        <taxon>Ecdysozoa</taxon>
        <taxon>Arthropoda</taxon>
        <taxon>Hexapoda</taxon>
        <taxon>Insecta</taxon>
        <taxon>Pterygota</taxon>
        <taxon>Neoptera</taxon>
        <taxon>Endopterygota</taxon>
        <taxon>Diptera</taxon>
        <taxon>Brachycera</taxon>
        <taxon>Stratiomyomorpha</taxon>
        <taxon>Stratiomyidae</taxon>
        <taxon>Hermetiinae</taxon>
        <taxon>Hermetia</taxon>
    </lineage>
</organism>
<proteinExistence type="predicted"/>
<feature type="compositionally biased region" description="Basic and acidic residues" evidence="7">
    <location>
        <begin position="1"/>
        <end position="11"/>
    </location>
</feature>
<evidence type="ECO:0000313" key="8">
    <source>
        <dbReference type="EMBL" id="CAD7093308.1"/>
    </source>
</evidence>
<feature type="region of interest" description="Disordered" evidence="7">
    <location>
        <begin position="43"/>
        <end position="76"/>
    </location>
</feature>
<dbReference type="FunCoup" id="A0A7R8V5U3">
    <property type="interactions" value="1845"/>
</dbReference>